<keyword evidence="2" id="KW-1185">Reference proteome</keyword>
<gene>
    <name evidence="1" type="ORF">OS889_13845</name>
</gene>
<evidence type="ECO:0000313" key="2">
    <source>
        <dbReference type="Proteomes" id="UP001570511"/>
    </source>
</evidence>
<accession>A0ABD5MES3</accession>
<comment type="caution">
    <text evidence="1">The sequence shown here is derived from an EMBL/GenBank/DDBJ whole genome shotgun (WGS) entry which is preliminary data.</text>
</comment>
<organism evidence="1 2">
    <name type="scientific">Halobellus rubicundus</name>
    <dbReference type="NCBI Taxonomy" id="2996466"/>
    <lineage>
        <taxon>Archaea</taxon>
        <taxon>Methanobacteriati</taxon>
        <taxon>Methanobacteriota</taxon>
        <taxon>Stenosarchaea group</taxon>
        <taxon>Halobacteria</taxon>
        <taxon>Halobacteriales</taxon>
        <taxon>Haloferacaceae</taxon>
        <taxon>Halobellus</taxon>
    </lineage>
</organism>
<dbReference type="Gene3D" id="1.10.150.20">
    <property type="entry name" value="5' to 3' exonuclease, C-terminal subdomain"/>
    <property type="match status" value="1"/>
</dbReference>
<protein>
    <submittedName>
        <fullName evidence="1">Helix-hairpin-helix domain-containing protein</fullName>
    </submittedName>
</protein>
<name>A0ABD5MES3_9EURY</name>
<dbReference type="InterPro" id="IPR010995">
    <property type="entry name" value="DNA_repair_Rad51/TF_NusA_a-hlx"/>
</dbReference>
<dbReference type="Proteomes" id="UP001570511">
    <property type="component" value="Unassembled WGS sequence"/>
</dbReference>
<sequence length="188" mass="19923">MADSESAIEPADADTIDDVDLLADHTAQAVANDPLWSALSEVVDDHLYAVGKPSGAFGEAIDREIETAVEHLNAAMRLRAAQVTKDYVDDEGRQYVHRDAVEDANEHRLAGAEPATQPAPAPFELDAIDGVSPATANHLRDAGYETVDDIANADKYAIAGQTTLSAEQAAQVIDAAAEQTTAERVVTD</sequence>
<dbReference type="EMBL" id="JBGNYA010000001">
    <property type="protein sequence ID" value="MFA1612081.1"/>
    <property type="molecule type" value="Genomic_DNA"/>
</dbReference>
<dbReference type="SUPFAM" id="SSF47794">
    <property type="entry name" value="Rad51 N-terminal domain-like"/>
    <property type="match status" value="1"/>
</dbReference>
<reference evidence="1 2" key="1">
    <citation type="submission" date="2024-08" db="EMBL/GenBank/DDBJ databases">
        <title>Halobellus sp. MBLA0158 whole genome sequence.</title>
        <authorList>
            <person name="Hwang C.Y."/>
            <person name="Cho E.-S."/>
            <person name="Seo M.-J."/>
        </authorList>
    </citation>
    <scope>NUCLEOTIDE SEQUENCE [LARGE SCALE GENOMIC DNA]</scope>
    <source>
        <strain evidence="1 2">MBLA0158</strain>
    </source>
</reference>
<proteinExistence type="predicted"/>
<evidence type="ECO:0000313" key="1">
    <source>
        <dbReference type="EMBL" id="MFA1612081.1"/>
    </source>
</evidence>
<dbReference type="AlphaFoldDB" id="A0ABD5MES3"/>
<dbReference type="RefSeq" id="WP_372390701.1">
    <property type="nucleotide sequence ID" value="NZ_JBGNYA010000001.1"/>
</dbReference>
<dbReference type="Pfam" id="PF14520">
    <property type="entry name" value="HHH_5"/>
    <property type="match status" value="1"/>
</dbReference>